<accession>A0A6L9EBW2</accession>
<evidence type="ECO:0000256" key="1">
    <source>
        <dbReference type="SAM" id="SignalP"/>
    </source>
</evidence>
<proteinExistence type="predicted"/>
<dbReference type="RefSeq" id="WP_161435240.1">
    <property type="nucleotide sequence ID" value="NZ_WXYO01000004.1"/>
</dbReference>
<evidence type="ECO:0000313" key="2">
    <source>
        <dbReference type="EMBL" id="NAS12195.1"/>
    </source>
</evidence>
<name>A0A6L9EBW2_9FLAO</name>
<organism evidence="2 3">
    <name type="scientific">Poritiphilus flavus</name>
    <dbReference type="NCBI Taxonomy" id="2697053"/>
    <lineage>
        <taxon>Bacteria</taxon>
        <taxon>Pseudomonadati</taxon>
        <taxon>Bacteroidota</taxon>
        <taxon>Flavobacteriia</taxon>
        <taxon>Flavobacteriales</taxon>
        <taxon>Flavobacteriaceae</taxon>
        <taxon>Poritiphilus</taxon>
    </lineage>
</organism>
<feature type="chain" id="PRO_5026984725" evidence="1">
    <location>
        <begin position="23"/>
        <end position="159"/>
    </location>
</feature>
<keyword evidence="1" id="KW-0732">Signal</keyword>
<gene>
    <name evidence="2" type="ORF">GTQ38_09295</name>
</gene>
<sequence length="159" mass="17577">MKKYFMLIGAFAFIMGISGTYAQSCETKSKEAATQESSDGVNTAASTNSGCKPSACRGAKTKFGEARVISDLRLSLIEVKSKMENHSSISFSPRSYDIHSIIGETDDESLSIIKNEIEIIERELSQKLKVQFTEQAYPERKARLVSTLRARISDLAKLL</sequence>
<evidence type="ECO:0000313" key="3">
    <source>
        <dbReference type="Proteomes" id="UP000475249"/>
    </source>
</evidence>
<comment type="caution">
    <text evidence="2">The sequence shown here is derived from an EMBL/GenBank/DDBJ whole genome shotgun (WGS) entry which is preliminary data.</text>
</comment>
<dbReference type="AlphaFoldDB" id="A0A6L9EBW2"/>
<keyword evidence="3" id="KW-1185">Reference proteome</keyword>
<reference evidence="2 3" key="1">
    <citation type="submission" date="2020-01" db="EMBL/GenBank/DDBJ databases">
        <title>Bacteria diversity of Porities sp.</title>
        <authorList>
            <person name="Wang G."/>
        </authorList>
    </citation>
    <scope>NUCLEOTIDE SEQUENCE [LARGE SCALE GENOMIC DNA]</scope>
    <source>
        <strain evidence="2 3">R33</strain>
    </source>
</reference>
<dbReference type="EMBL" id="WXYO01000004">
    <property type="protein sequence ID" value="NAS12195.1"/>
    <property type="molecule type" value="Genomic_DNA"/>
</dbReference>
<feature type="signal peptide" evidence="1">
    <location>
        <begin position="1"/>
        <end position="22"/>
    </location>
</feature>
<dbReference type="Proteomes" id="UP000475249">
    <property type="component" value="Unassembled WGS sequence"/>
</dbReference>
<protein>
    <submittedName>
        <fullName evidence="2">Uncharacterized protein</fullName>
    </submittedName>
</protein>